<feature type="domain" description="Thioredoxin-like fold" evidence="2">
    <location>
        <begin position="1"/>
        <end position="78"/>
    </location>
</feature>
<protein>
    <recommendedName>
        <fullName evidence="2">Thioredoxin-like fold domain-containing protein</fullName>
    </recommendedName>
</protein>
<dbReference type="OrthoDB" id="14695at2"/>
<evidence type="ECO:0000256" key="1">
    <source>
        <dbReference type="SAM" id="Phobius"/>
    </source>
</evidence>
<dbReference type="AlphaFoldDB" id="A0A401JB66"/>
<evidence type="ECO:0000313" key="4">
    <source>
        <dbReference type="Proteomes" id="UP000286806"/>
    </source>
</evidence>
<dbReference type="RefSeq" id="WP_124703693.1">
    <property type="nucleotide sequence ID" value="NZ_BGOW01000003.1"/>
</dbReference>
<dbReference type="Gene3D" id="3.40.30.10">
    <property type="entry name" value="Glutaredoxin"/>
    <property type="match status" value="1"/>
</dbReference>
<organism evidence="3 4">
    <name type="scientific">Sulfuriferula multivorans</name>
    <dbReference type="NCBI Taxonomy" id="1559896"/>
    <lineage>
        <taxon>Bacteria</taxon>
        <taxon>Pseudomonadati</taxon>
        <taxon>Pseudomonadota</taxon>
        <taxon>Betaproteobacteria</taxon>
        <taxon>Nitrosomonadales</taxon>
        <taxon>Sulfuricellaceae</taxon>
        <taxon>Sulfuriferula</taxon>
    </lineage>
</organism>
<sequence length="236" mass="25767">MKVELLVSEWCASCHQSEKIWREVAEEKDIEFAVLDMGQPEGRALVSRLRLKTIPAVVIDGELKGIGVQTFAEARAWVAAAPAKQKTDMQHAGLTLSLDNRLFMLGAMVYLMLGGLGLAINGTLLTDGPARPVALHLITVGFMLMLIYGLAAHMLPRFTGNPILMGVWPWLQMGLVHAGLLAYSAGFLLGVYPVVIAGGALIWLSLLVFSVRIWPVLWPKPRKNGMVIPLHIQPGE</sequence>
<name>A0A401JB66_9PROT</name>
<evidence type="ECO:0000259" key="2">
    <source>
        <dbReference type="Pfam" id="PF13192"/>
    </source>
</evidence>
<dbReference type="Proteomes" id="UP000286806">
    <property type="component" value="Unassembled WGS sequence"/>
</dbReference>
<comment type="caution">
    <text evidence="3">The sequence shown here is derived from an EMBL/GenBank/DDBJ whole genome shotgun (WGS) entry which is preliminary data.</text>
</comment>
<keyword evidence="4" id="KW-1185">Reference proteome</keyword>
<keyword evidence="1" id="KW-1133">Transmembrane helix</keyword>
<gene>
    <name evidence="3" type="ORF">SFMTTN_0658</name>
</gene>
<proteinExistence type="predicted"/>
<feature type="transmembrane region" description="Helical" evidence="1">
    <location>
        <begin position="133"/>
        <end position="151"/>
    </location>
</feature>
<reference evidence="3 4" key="1">
    <citation type="journal article" date="2019" name="Front. Microbiol.">
        <title>Genomes of Neutrophilic Sulfur-Oxidizing Chemolithoautotrophs Representing 9 Proteobacterial Species From 8 Genera.</title>
        <authorList>
            <person name="Watanabe T."/>
            <person name="Kojima H."/>
            <person name="Umezawa K."/>
            <person name="Hori C."/>
            <person name="Takasuka T.E."/>
            <person name="Kato Y."/>
            <person name="Fukui M."/>
        </authorList>
    </citation>
    <scope>NUCLEOTIDE SEQUENCE [LARGE SCALE GENOMIC DNA]</scope>
    <source>
        <strain evidence="3 4">TTN</strain>
    </source>
</reference>
<evidence type="ECO:0000313" key="3">
    <source>
        <dbReference type="EMBL" id="GBL44857.1"/>
    </source>
</evidence>
<accession>A0A401JB66</accession>
<dbReference type="Pfam" id="PF13192">
    <property type="entry name" value="Thioredoxin_3"/>
    <property type="match status" value="1"/>
</dbReference>
<keyword evidence="1" id="KW-0812">Transmembrane</keyword>
<feature type="transmembrane region" description="Helical" evidence="1">
    <location>
        <begin position="102"/>
        <end position="121"/>
    </location>
</feature>
<dbReference type="EMBL" id="BGOW01000003">
    <property type="protein sequence ID" value="GBL44857.1"/>
    <property type="molecule type" value="Genomic_DNA"/>
</dbReference>
<dbReference type="SUPFAM" id="SSF52833">
    <property type="entry name" value="Thioredoxin-like"/>
    <property type="match status" value="1"/>
</dbReference>
<dbReference type="InterPro" id="IPR012336">
    <property type="entry name" value="Thioredoxin-like_fold"/>
</dbReference>
<dbReference type="InterPro" id="IPR036249">
    <property type="entry name" value="Thioredoxin-like_sf"/>
</dbReference>
<feature type="transmembrane region" description="Helical" evidence="1">
    <location>
        <begin position="163"/>
        <end position="185"/>
    </location>
</feature>
<keyword evidence="1" id="KW-0472">Membrane</keyword>
<feature type="transmembrane region" description="Helical" evidence="1">
    <location>
        <begin position="191"/>
        <end position="214"/>
    </location>
</feature>